<protein>
    <submittedName>
        <fullName evidence="8">Phage shock protein PspC (Stress-responsive transcriptional regulator)</fullName>
    </submittedName>
</protein>
<dbReference type="PANTHER" id="PTHR33885:SF3">
    <property type="entry name" value="PHAGE SHOCK PROTEIN C"/>
    <property type="match status" value="1"/>
</dbReference>
<evidence type="ECO:0000313" key="9">
    <source>
        <dbReference type="Proteomes" id="UP000570361"/>
    </source>
</evidence>
<evidence type="ECO:0000256" key="5">
    <source>
        <dbReference type="ARBA" id="ARBA00023136"/>
    </source>
</evidence>
<evidence type="ECO:0000256" key="6">
    <source>
        <dbReference type="SAM" id="Phobius"/>
    </source>
</evidence>
<evidence type="ECO:0000256" key="4">
    <source>
        <dbReference type="ARBA" id="ARBA00022989"/>
    </source>
</evidence>
<keyword evidence="3 6" id="KW-0812">Transmembrane</keyword>
<reference evidence="8 9" key="1">
    <citation type="submission" date="2020-08" db="EMBL/GenBank/DDBJ databases">
        <title>Genomic Encyclopedia of Type Strains, Phase III (KMG-III): the genomes of soil and plant-associated and newly described type strains.</title>
        <authorList>
            <person name="Whitman W."/>
        </authorList>
    </citation>
    <scope>NUCLEOTIDE SEQUENCE [LARGE SCALE GENOMIC DNA]</scope>
    <source>
        <strain evidence="8 9">CECT 5862</strain>
    </source>
</reference>
<dbReference type="EMBL" id="JACHXK010000011">
    <property type="protein sequence ID" value="MBB3112272.1"/>
    <property type="molecule type" value="Genomic_DNA"/>
</dbReference>
<evidence type="ECO:0000256" key="2">
    <source>
        <dbReference type="ARBA" id="ARBA00022475"/>
    </source>
</evidence>
<dbReference type="InterPro" id="IPR007168">
    <property type="entry name" value="Phageshock_PspC_N"/>
</dbReference>
<comment type="caution">
    <text evidence="8">The sequence shown here is derived from an EMBL/GenBank/DDBJ whole genome shotgun (WGS) entry which is preliminary data.</text>
</comment>
<dbReference type="Proteomes" id="UP000570361">
    <property type="component" value="Unassembled WGS sequence"/>
</dbReference>
<proteinExistence type="predicted"/>
<evidence type="ECO:0000256" key="3">
    <source>
        <dbReference type="ARBA" id="ARBA00022692"/>
    </source>
</evidence>
<sequence length="75" mass="8393">MKKLFRSSTDSKLSGVCGGLAQYLGFNATLIRLALVVTALFSFGSVLLIYILAAVIIPKEPTFNPFYDERMHHHY</sequence>
<dbReference type="GO" id="GO:0005886">
    <property type="term" value="C:plasma membrane"/>
    <property type="evidence" value="ECO:0007669"/>
    <property type="project" value="UniProtKB-SubCell"/>
</dbReference>
<feature type="domain" description="Phage shock protein PspC N-terminal" evidence="7">
    <location>
        <begin position="2"/>
        <end position="60"/>
    </location>
</feature>
<evidence type="ECO:0000256" key="1">
    <source>
        <dbReference type="ARBA" id="ARBA00004162"/>
    </source>
</evidence>
<dbReference type="PANTHER" id="PTHR33885">
    <property type="entry name" value="PHAGE SHOCK PROTEIN C"/>
    <property type="match status" value="1"/>
</dbReference>
<name>A0A7W5FPI7_9BACL</name>
<keyword evidence="5 6" id="KW-0472">Membrane</keyword>
<evidence type="ECO:0000313" key="8">
    <source>
        <dbReference type="EMBL" id="MBB3112272.1"/>
    </source>
</evidence>
<dbReference type="Pfam" id="PF04024">
    <property type="entry name" value="PspC"/>
    <property type="match status" value="1"/>
</dbReference>
<keyword evidence="4 6" id="KW-1133">Transmembrane helix</keyword>
<keyword evidence="2" id="KW-1003">Cell membrane</keyword>
<comment type="subcellular location">
    <subcellularLocation>
        <location evidence="1">Cell membrane</location>
        <topology evidence="1">Single-pass membrane protein</topology>
    </subcellularLocation>
</comment>
<dbReference type="AlphaFoldDB" id="A0A7W5FPI7"/>
<feature type="transmembrane region" description="Helical" evidence="6">
    <location>
        <begin position="33"/>
        <end position="57"/>
    </location>
</feature>
<organism evidence="8 9">
    <name type="scientific">Paenibacillus phyllosphaerae</name>
    <dbReference type="NCBI Taxonomy" id="274593"/>
    <lineage>
        <taxon>Bacteria</taxon>
        <taxon>Bacillati</taxon>
        <taxon>Bacillota</taxon>
        <taxon>Bacilli</taxon>
        <taxon>Bacillales</taxon>
        <taxon>Paenibacillaceae</taxon>
        <taxon>Paenibacillus</taxon>
    </lineage>
</organism>
<dbReference type="RefSeq" id="WP_183602372.1">
    <property type="nucleotide sequence ID" value="NZ_JACHXK010000011.1"/>
</dbReference>
<keyword evidence="9" id="KW-1185">Reference proteome</keyword>
<accession>A0A7W5FPI7</accession>
<gene>
    <name evidence="8" type="ORF">FHS18_004358</name>
</gene>
<evidence type="ECO:0000259" key="7">
    <source>
        <dbReference type="Pfam" id="PF04024"/>
    </source>
</evidence>
<dbReference type="InterPro" id="IPR052027">
    <property type="entry name" value="PspC"/>
</dbReference>